<proteinExistence type="predicted"/>
<dbReference type="EMBL" id="BART01001862">
    <property type="protein sequence ID" value="GAG73669.1"/>
    <property type="molecule type" value="Genomic_DNA"/>
</dbReference>
<sequence length="201" mass="23777">MKIWQDRIKKQIFQDLSKEPRFYDDIEEFYKVAYPFLLEHEAENNLPLAILISLKKNIEIYGKEKPLLFSLTDAKIVKLIALRTPPQDLIISYTDDLDTIELLTEELTKRSEKLPGVLSFKKAADKFAEQWCERNYINCNLFRKERIYKLVKVSEETLGHRKFSVAPKLHQEIVFQWAGEMMKEALINTTKEDIRVNAFFE</sequence>
<evidence type="ECO:0000313" key="1">
    <source>
        <dbReference type="EMBL" id="GAG73669.1"/>
    </source>
</evidence>
<reference evidence="1" key="1">
    <citation type="journal article" date="2014" name="Front. Microbiol.">
        <title>High frequency of phylogenetically diverse reductive dehalogenase-homologous genes in deep subseafloor sedimentary metagenomes.</title>
        <authorList>
            <person name="Kawai M."/>
            <person name="Futagami T."/>
            <person name="Toyoda A."/>
            <person name="Takaki Y."/>
            <person name="Nishi S."/>
            <person name="Hori S."/>
            <person name="Arai W."/>
            <person name="Tsubouchi T."/>
            <person name="Morono Y."/>
            <person name="Uchiyama I."/>
            <person name="Ito T."/>
            <person name="Fujiyama A."/>
            <person name="Inagaki F."/>
            <person name="Takami H."/>
        </authorList>
    </citation>
    <scope>NUCLEOTIDE SEQUENCE</scope>
    <source>
        <strain evidence="1">Expedition CK06-06</strain>
    </source>
</reference>
<accession>X0ZVY9</accession>
<protein>
    <submittedName>
        <fullName evidence="1">Uncharacterized protein</fullName>
    </submittedName>
</protein>
<organism evidence="1">
    <name type="scientific">marine sediment metagenome</name>
    <dbReference type="NCBI Taxonomy" id="412755"/>
    <lineage>
        <taxon>unclassified sequences</taxon>
        <taxon>metagenomes</taxon>
        <taxon>ecological metagenomes</taxon>
    </lineage>
</organism>
<comment type="caution">
    <text evidence="1">The sequence shown here is derived from an EMBL/GenBank/DDBJ whole genome shotgun (WGS) entry which is preliminary data.</text>
</comment>
<gene>
    <name evidence="1" type="ORF">S01H4_06163</name>
</gene>
<dbReference type="AlphaFoldDB" id="X0ZVY9"/>
<name>X0ZVY9_9ZZZZ</name>